<dbReference type="InterPro" id="IPR050682">
    <property type="entry name" value="ModA/WtpA"/>
</dbReference>
<dbReference type="RefSeq" id="WP_317974548.1">
    <property type="nucleotide sequence ID" value="NZ_BTFW01000001.1"/>
</dbReference>
<gene>
    <name evidence="5" type="primary">modA</name>
    <name evidence="5" type="ORF">NUTIK01_15590</name>
</gene>
<evidence type="ECO:0000256" key="1">
    <source>
        <dbReference type="ARBA" id="ARBA00009175"/>
    </source>
</evidence>
<keyword evidence="2" id="KW-0479">Metal-binding</keyword>
<dbReference type="PIRSF" id="PIRSF004846">
    <property type="entry name" value="ModA"/>
    <property type="match status" value="1"/>
</dbReference>
<evidence type="ECO:0000313" key="5">
    <source>
        <dbReference type="EMBL" id="GMM60782.1"/>
    </source>
</evidence>
<evidence type="ECO:0000313" key="6">
    <source>
        <dbReference type="Proteomes" id="UP001187221"/>
    </source>
</evidence>
<reference evidence="5 6" key="1">
    <citation type="submission" date="2023-06" db="EMBL/GenBank/DDBJ databases">
        <title>Draft genome sequence of Novosphingobium sp. strain IK01.</title>
        <authorList>
            <person name="Hatamoto M."/>
            <person name="Ikarashi T."/>
            <person name="Yamaguchi T."/>
        </authorList>
    </citation>
    <scope>NUCLEOTIDE SEQUENCE [LARGE SCALE GENOMIC DNA]</scope>
    <source>
        <strain evidence="5 6">IK01</strain>
    </source>
</reference>
<feature type="signal peptide" evidence="4">
    <location>
        <begin position="1"/>
        <end position="27"/>
    </location>
</feature>
<dbReference type="InterPro" id="IPR005950">
    <property type="entry name" value="ModA"/>
</dbReference>
<dbReference type="EMBL" id="BTFW01000001">
    <property type="protein sequence ID" value="GMM60782.1"/>
    <property type="molecule type" value="Genomic_DNA"/>
</dbReference>
<proteinExistence type="inferred from homology"/>
<protein>
    <submittedName>
        <fullName evidence="5">Molybdate ABC transporter substrate-binding protein</fullName>
    </submittedName>
</protein>
<organism evidence="5 6">
    <name type="scientific">Novosphingobium pituita</name>
    <dbReference type="NCBI Taxonomy" id="3056842"/>
    <lineage>
        <taxon>Bacteria</taxon>
        <taxon>Pseudomonadati</taxon>
        <taxon>Pseudomonadota</taxon>
        <taxon>Alphaproteobacteria</taxon>
        <taxon>Sphingomonadales</taxon>
        <taxon>Sphingomonadaceae</taxon>
        <taxon>Novosphingobium</taxon>
    </lineage>
</organism>
<evidence type="ECO:0000256" key="2">
    <source>
        <dbReference type="ARBA" id="ARBA00022723"/>
    </source>
</evidence>
<dbReference type="Pfam" id="PF13531">
    <property type="entry name" value="SBP_bac_11"/>
    <property type="match status" value="1"/>
</dbReference>
<comment type="similarity">
    <text evidence="1">Belongs to the bacterial solute-binding protein ModA family.</text>
</comment>
<comment type="caution">
    <text evidence="5">The sequence shown here is derived from an EMBL/GenBank/DDBJ whole genome shotgun (WGS) entry which is preliminary data.</text>
</comment>
<keyword evidence="3 4" id="KW-0732">Signal</keyword>
<name>A0ABQ6P6A8_9SPHN</name>
<accession>A0ABQ6P6A8</accession>
<dbReference type="PANTHER" id="PTHR30632:SF17">
    <property type="entry name" value="MOLYBDATE-BINDING PROTEIN MODA"/>
    <property type="match status" value="1"/>
</dbReference>
<dbReference type="Gene3D" id="3.40.190.10">
    <property type="entry name" value="Periplasmic binding protein-like II"/>
    <property type="match status" value="2"/>
</dbReference>
<dbReference type="Proteomes" id="UP001187221">
    <property type="component" value="Unassembled WGS sequence"/>
</dbReference>
<dbReference type="PANTHER" id="PTHR30632">
    <property type="entry name" value="MOLYBDATE-BINDING PERIPLASMIC PROTEIN"/>
    <property type="match status" value="1"/>
</dbReference>
<dbReference type="SUPFAM" id="SSF53850">
    <property type="entry name" value="Periplasmic binding protein-like II"/>
    <property type="match status" value="1"/>
</dbReference>
<feature type="chain" id="PRO_5045592014" evidence="4">
    <location>
        <begin position="28"/>
        <end position="258"/>
    </location>
</feature>
<evidence type="ECO:0000256" key="4">
    <source>
        <dbReference type="SAM" id="SignalP"/>
    </source>
</evidence>
<evidence type="ECO:0000256" key="3">
    <source>
        <dbReference type="ARBA" id="ARBA00022729"/>
    </source>
</evidence>
<sequence>MIRVLVRLLAVVGLCAAGALPAAPAFAQDGPLVLAAASLQESMSAAADRWAAKGHPHPVLSFAASSALARQIEARAPADLFVSADEDWMDDVARAGLVAQGTRVSFLVNALVIAAPAGNRVKLYPAPGFPLLRALGTGRLAMADPDAVPAGRYGKAALTAMGVWAQVEPRVARAESVRGALALVARGAAPLGIVYATDARADPAVRIAGVFPVGSHAPITYPLARLTTSTNPDAEGFRRFLISAEGKAIFRRFGFVAH</sequence>
<dbReference type="NCBIfam" id="TIGR01256">
    <property type="entry name" value="modA"/>
    <property type="match status" value="1"/>
</dbReference>
<keyword evidence="6" id="KW-1185">Reference proteome</keyword>